<feature type="compositionally biased region" description="Polar residues" evidence="1">
    <location>
        <begin position="198"/>
        <end position="211"/>
    </location>
</feature>
<reference evidence="3 4" key="1">
    <citation type="journal article" date="2024" name="IMA Fungus">
        <title>IMA Genome - F19 : A genome assembly and annotation guide to empower mycologists, including annotated draft genome sequences of Ceratocystis pirilliformis, Diaporthe australafricana, Fusarium ophioides, Paecilomyces lecythidis, and Sporothrix stenoceras.</title>
        <authorList>
            <person name="Aylward J."/>
            <person name="Wilson A.M."/>
            <person name="Visagie C.M."/>
            <person name="Spraker J."/>
            <person name="Barnes I."/>
            <person name="Buitendag C."/>
            <person name="Ceriani C."/>
            <person name="Del Mar Angel L."/>
            <person name="du Plessis D."/>
            <person name="Fuchs T."/>
            <person name="Gasser K."/>
            <person name="Kramer D."/>
            <person name="Li W."/>
            <person name="Munsamy K."/>
            <person name="Piso A."/>
            <person name="Price J.L."/>
            <person name="Sonnekus B."/>
            <person name="Thomas C."/>
            <person name="van der Nest A."/>
            <person name="van Dijk A."/>
            <person name="van Heerden A."/>
            <person name="van Vuuren N."/>
            <person name="Yilmaz N."/>
            <person name="Duong T.A."/>
            <person name="van der Merwe N.A."/>
            <person name="Wingfield M.J."/>
            <person name="Wingfield B.D."/>
        </authorList>
    </citation>
    <scope>NUCLEOTIDE SEQUENCE [LARGE SCALE GENOMIC DNA]</scope>
    <source>
        <strain evidence="3 4">CMW 18300</strain>
    </source>
</reference>
<accession>A0ABR3XZV5</accession>
<feature type="compositionally biased region" description="Polar residues" evidence="1">
    <location>
        <begin position="254"/>
        <end position="263"/>
    </location>
</feature>
<evidence type="ECO:0000256" key="1">
    <source>
        <dbReference type="SAM" id="MobiDB-lite"/>
    </source>
</evidence>
<feature type="transmembrane region" description="Helical" evidence="2">
    <location>
        <begin position="6"/>
        <end position="28"/>
    </location>
</feature>
<feature type="transmembrane region" description="Helical" evidence="2">
    <location>
        <begin position="167"/>
        <end position="187"/>
    </location>
</feature>
<evidence type="ECO:0000256" key="2">
    <source>
        <dbReference type="SAM" id="Phobius"/>
    </source>
</evidence>
<feature type="transmembrane region" description="Helical" evidence="2">
    <location>
        <begin position="124"/>
        <end position="147"/>
    </location>
</feature>
<name>A0ABR3XZV5_9PEZI</name>
<comment type="caution">
    <text evidence="3">The sequence shown here is derived from an EMBL/GenBank/DDBJ whole genome shotgun (WGS) entry which is preliminary data.</text>
</comment>
<keyword evidence="2" id="KW-0812">Transmembrane</keyword>
<feature type="region of interest" description="Disordered" evidence="1">
    <location>
        <begin position="198"/>
        <end position="275"/>
    </location>
</feature>
<keyword evidence="2" id="KW-1133">Transmembrane helix</keyword>
<proteinExistence type="predicted"/>
<keyword evidence="2" id="KW-0472">Membrane</keyword>
<gene>
    <name evidence="3" type="ORF">Daus18300_001018</name>
</gene>
<evidence type="ECO:0000313" key="4">
    <source>
        <dbReference type="Proteomes" id="UP001583177"/>
    </source>
</evidence>
<evidence type="ECO:0008006" key="5">
    <source>
        <dbReference type="Google" id="ProtNLM"/>
    </source>
</evidence>
<keyword evidence="4" id="KW-1185">Reference proteome</keyword>
<dbReference type="EMBL" id="JAWRVE010000006">
    <property type="protein sequence ID" value="KAL1881167.1"/>
    <property type="molecule type" value="Genomic_DNA"/>
</dbReference>
<dbReference type="Proteomes" id="UP001583177">
    <property type="component" value="Unassembled WGS sequence"/>
</dbReference>
<organism evidence="3 4">
    <name type="scientific">Diaporthe australafricana</name>
    <dbReference type="NCBI Taxonomy" id="127596"/>
    <lineage>
        <taxon>Eukaryota</taxon>
        <taxon>Fungi</taxon>
        <taxon>Dikarya</taxon>
        <taxon>Ascomycota</taxon>
        <taxon>Pezizomycotina</taxon>
        <taxon>Sordariomycetes</taxon>
        <taxon>Sordariomycetidae</taxon>
        <taxon>Diaporthales</taxon>
        <taxon>Diaporthaceae</taxon>
        <taxon>Diaporthe</taxon>
    </lineage>
</organism>
<feature type="transmembrane region" description="Helical" evidence="2">
    <location>
        <begin position="89"/>
        <end position="112"/>
    </location>
</feature>
<protein>
    <recommendedName>
        <fullName evidence="5">Integral membrane protein</fullName>
    </recommendedName>
</protein>
<sequence>MRPAIVFFALVSESIGSVSLFTVNFLLTKRMVRLFDLRSSLWTRSIITSVVKYAMAMACFLVILLHVIGAGLHEFTRNEGEIELSGARLLQASTGLLMIIGFIFLLVVIAASTATKRSRVEEHAFRMTIFFIGAGVLTMTSQIARFASTFIIWQPTDQVSAGILSKPVYYITGFGMSVSIIVLYAAARIDVLFGKMPTSNGRSSPNPSQVEQWEAPRTLKPKLRNSPLRLNPILTPTGDDGRNHINNDWMDSRSPLSASSDGTFSMEKAGNIGSR</sequence>
<feature type="transmembrane region" description="Helical" evidence="2">
    <location>
        <begin position="49"/>
        <end position="69"/>
    </location>
</feature>
<evidence type="ECO:0000313" key="3">
    <source>
        <dbReference type="EMBL" id="KAL1881167.1"/>
    </source>
</evidence>